<dbReference type="PANTHER" id="PTHR37162">
    <property type="entry name" value="HAT FAMILY DIMERISATION DOMAINCONTAINING PROTEIN-RELATED"/>
    <property type="match status" value="1"/>
</dbReference>
<protein>
    <recommendedName>
        <fullName evidence="3">DUF4371 domain-containing protein</fullName>
    </recommendedName>
</protein>
<keyword evidence="2" id="KW-1185">Reference proteome</keyword>
<gene>
    <name evidence="1" type="ORF">PSYICH_LOCUS6821</name>
</gene>
<dbReference type="PANTHER" id="PTHR37162:SF1">
    <property type="entry name" value="BED-TYPE DOMAIN-CONTAINING PROTEIN"/>
    <property type="match status" value="1"/>
</dbReference>
<accession>A0A9P0GB38</accession>
<evidence type="ECO:0000313" key="1">
    <source>
        <dbReference type="EMBL" id="CAH1106728.1"/>
    </source>
</evidence>
<proteinExistence type="predicted"/>
<organism evidence="1 2">
    <name type="scientific">Psylliodes chrysocephalus</name>
    <dbReference type="NCBI Taxonomy" id="3402493"/>
    <lineage>
        <taxon>Eukaryota</taxon>
        <taxon>Metazoa</taxon>
        <taxon>Ecdysozoa</taxon>
        <taxon>Arthropoda</taxon>
        <taxon>Hexapoda</taxon>
        <taxon>Insecta</taxon>
        <taxon>Pterygota</taxon>
        <taxon>Neoptera</taxon>
        <taxon>Endopterygota</taxon>
        <taxon>Coleoptera</taxon>
        <taxon>Polyphaga</taxon>
        <taxon>Cucujiformia</taxon>
        <taxon>Chrysomeloidea</taxon>
        <taxon>Chrysomelidae</taxon>
        <taxon>Galerucinae</taxon>
        <taxon>Alticini</taxon>
        <taxon>Psylliodes</taxon>
    </lineage>
</organism>
<evidence type="ECO:0008006" key="3">
    <source>
        <dbReference type="Google" id="ProtNLM"/>
    </source>
</evidence>
<name>A0A9P0GB38_9CUCU</name>
<reference evidence="1" key="1">
    <citation type="submission" date="2022-01" db="EMBL/GenBank/DDBJ databases">
        <authorList>
            <person name="King R."/>
        </authorList>
    </citation>
    <scope>NUCLEOTIDE SEQUENCE</scope>
</reference>
<dbReference type="Proteomes" id="UP001153636">
    <property type="component" value="Chromosome 2"/>
</dbReference>
<sequence>MAKQSNIISFFKPIHQQIAEPLISEPSTSIQSVTEPIIPIALPSSTAAGSTDGSESESDISENGVIEVVPDVTRRNDSEQSIASILKDTNYSIIVDETTDVSVKKCLAILVRYVDIRLEKVKDRLLALVEVTDVTSEGILQKFLTTIESLSIPHSNLLGFAADNAAVMMGKFNGVQAKLKQINPNIFVMGCICHSLHLCASAASAVVKRTLEQWPALLLYFNAAILEDNLVAASTIHNALNNVIFKLYLTFLAYILPLITKLNLEFQAERPQLYNIHDAIQTTTKTILKIL</sequence>
<dbReference type="OrthoDB" id="6781255at2759"/>
<dbReference type="EMBL" id="OV651814">
    <property type="protein sequence ID" value="CAH1106728.1"/>
    <property type="molecule type" value="Genomic_DNA"/>
</dbReference>
<dbReference type="SUPFAM" id="SSF53098">
    <property type="entry name" value="Ribonuclease H-like"/>
    <property type="match status" value="1"/>
</dbReference>
<evidence type="ECO:0000313" key="2">
    <source>
        <dbReference type="Proteomes" id="UP001153636"/>
    </source>
</evidence>
<dbReference type="AlphaFoldDB" id="A0A9P0GB38"/>
<dbReference type="InterPro" id="IPR012337">
    <property type="entry name" value="RNaseH-like_sf"/>
</dbReference>